<keyword evidence="10" id="KW-1185">Reference proteome</keyword>
<dbReference type="PROSITE" id="PS51987">
    <property type="entry name" value="GS_CATALYTIC"/>
    <property type="match status" value="1"/>
</dbReference>
<dbReference type="EMBL" id="CATOUU010000846">
    <property type="protein sequence ID" value="CAI9954282.1"/>
    <property type="molecule type" value="Genomic_DNA"/>
</dbReference>
<evidence type="ECO:0000313" key="10">
    <source>
        <dbReference type="Proteomes" id="UP001642409"/>
    </source>
</evidence>
<reference evidence="7" key="1">
    <citation type="submission" date="2023-06" db="EMBL/GenBank/DDBJ databases">
        <authorList>
            <person name="Kurt Z."/>
        </authorList>
    </citation>
    <scope>NUCLEOTIDE SEQUENCE</scope>
</reference>
<sequence>MVKSLISKPVNTVEELKAALHDAVLIEYMFTNPAGVLFSMNEHVSRAVSNFESGLGVDGSSIPGFTSIECSDVLLESKGECFFYNPETKIASVFCHVSDYKTRLPLKNDPRTLLKNICAEYNAMGLYPVTFSELEFYLIGKEISAESTYLRYPSNTGMQLASEIRRSAALQMIDDGVAVRREHAECGSGHVEGTDLNCIQSEIELFLQEACKTCDDTLKGKYLISQIAAQRGVVADFMPKPYPNIAGSGLHFHMRLNNKDGENLMTYTDAYAKLRPEDKGQLGQFNQIGSSFIAGILKYSRDITSIFGAFSEQTYQRLGKSEAPVWTFWGQANRAAILRQPSTGPKDIRIEFRAGDFSGSPHLLTASFLAAGLDGIKQNLQCPAPYNGNIAKCTHEELEALGIKRLPTSLAEGKKILAESEFALKVLGEGLRGYLVHPVAGHE</sequence>
<accession>A0AA86UK49</accession>
<dbReference type="Gene3D" id="3.10.20.70">
    <property type="entry name" value="Glutamine synthetase, N-terminal domain"/>
    <property type="match status" value="1"/>
</dbReference>
<dbReference type="SUPFAM" id="SSF55931">
    <property type="entry name" value="Glutamine synthetase/guanido kinase"/>
    <property type="match status" value="1"/>
</dbReference>
<comment type="caution">
    <text evidence="7">The sequence shown here is derived from an EMBL/GenBank/DDBJ whole genome shotgun (WGS) entry which is preliminary data.</text>
</comment>
<dbReference type="InterPro" id="IPR036651">
    <property type="entry name" value="Gln_synt_N_sf"/>
</dbReference>
<reference evidence="8 10" key="2">
    <citation type="submission" date="2024-07" db="EMBL/GenBank/DDBJ databases">
        <authorList>
            <person name="Akdeniz Z."/>
        </authorList>
    </citation>
    <scope>NUCLEOTIDE SEQUENCE [LARGE SCALE GENOMIC DNA]</scope>
</reference>
<dbReference type="EMBL" id="CAXDID020000475">
    <property type="protein sequence ID" value="CAL6095396.1"/>
    <property type="molecule type" value="Genomic_DNA"/>
</dbReference>
<dbReference type="Pfam" id="PF03951">
    <property type="entry name" value="Gln-synt_N"/>
    <property type="match status" value="1"/>
</dbReference>
<evidence type="ECO:0000313" key="8">
    <source>
        <dbReference type="EMBL" id="CAL6046589.1"/>
    </source>
</evidence>
<dbReference type="AlphaFoldDB" id="A0AA86UK49"/>
<evidence type="ECO:0000256" key="1">
    <source>
        <dbReference type="ARBA" id="ARBA00022598"/>
    </source>
</evidence>
<evidence type="ECO:0000256" key="4">
    <source>
        <dbReference type="PROSITE-ProRule" id="PRU01331"/>
    </source>
</evidence>
<dbReference type="InterPro" id="IPR014746">
    <property type="entry name" value="Gln_synth/guanido_kin_cat_dom"/>
</dbReference>
<dbReference type="PANTHER" id="PTHR43785">
    <property type="entry name" value="GAMMA-GLUTAMYLPUTRESCINE SYNTHETASE"/>
    <property type="match status" value="1"/>
</dbReference>
<dbReference type="GO" id="GO:0004356">
    <property type="term" value="F:glutamine synthetase activity"/>
    <property type="evidence" value="ECO:0007669"/>
    <property type="project" value="InterPro"/>
</dbReference>
<evidence type="ECO:0000256" key="2">
    <source>
        <dbReference type="ARBA" id="ARBA00022741"/>
    </source>
</evidence>
<keyword evidence="2" id="KW-0547">Nucleotide-binding</keyword>
<dbReference type="Gene3D" id="3.30.590.10">
    <property type="entry name" value="Glutamine synthetase/guanido kinase, catalytic domain"/>
    <property type="match status" value="1"/>
</dbReference>
<dbReference type="PANTHER" id="PTHR43785:SF12">
    <property type="entry name" value="TYPE-1 GLUTAMINE SYNTHETASE 2"/>
    <property type="match status" value="1"/>
</dbReference>
<dbReference type="Pfam" id="PF00120">
    <property type="entry name" value="Gln-synt_C"/>
    <property type="match status" value="1"/>
</dbReference>
<dbReference type="Proteomes" id="UP001642409">
    <property type="component" value="Unassembled WGS sequence"/>
</dbReference>
<keyword evidence="3" id="KW-0067">ATP-binding</keyword>
<evidence type="ECO:0000313" key="7">
    <source>
        <dbReference type="EMBL" id="CAI9954282.1"/>
    </source>
</evidence>
<organism evidence="7">
    <name type="scientific">Hexamita inflata</name>
    <dbReference type="NCBI Taxonomy" id="28002"/>
    <lineage>
        <taxon>Eukaryota</taxon>
        <taxon>Metamonada</taxon>
        <taxon>Diplomonadida</taxon>
        <taxon>Hexamitidae</taxon>
        <taxon>Hexamitinae</taxon>
        <taxon>Hexamita</taxon>
    </lineage>
</organism>
<evidence type="ECO:0000313" key="9">
    <source>
        <dbReference type="EMBL" id="CAL6095396.1"/>
    </source>
</evidence>
<dbReference type="GO" id="GO:0005524">
    <property type="term" value="F:ATP binding"/>
    <property type="evidence" value="ECO:0007669"/>
    <property type="project" value="UniProtKB-KW"/>
</dbReference>
<evidence type="ECO:0000259" key="6">
    <source>
        <dbReference type="PROSITE" id="PS51987"/>
    </source>
</evidence>
<dbReference type="InterPro" id="IPR008146">
    <property type="entry name" value="Gln_synth_cat_dom"/>
</dbReference>
<dbReference type="SMART" id="SM01230">
    <property type="entry name" value="Gln-synt_C"/>
    <property type="match status" value="1"/>
</dbReference>
<comment type="similarity">
    <text evidence="4 5">Belongs to the glutamine synthetase family.</text>
</comment>
<gene>
    <name evidence="8" type="ORF">HINF_LOCUS41800</name>
    <name evidence="7" type="ORF">HINF_LOCUS41927</name>
    <name evidence="9" type="ORF">HINF_LOCUS67929</name>
</gene>
<feature type="domain" description="GS catalytic" evidence="6">
    <location>
        <begin position="110"/>
        <end position="443"/>
    </location>
</feature>
<dbReference type="SUPFAM" id="SSF54368">
    <property type="entry name" value="Glutamine synthetase, N-terminal domain"/>
    <property type="match status" value="1"/>
</dbReference>
<evidence type="ECO:0000256" key="3">
    <source>
        <dbReference type="ARBA" id="ARBA00022840"/>
    </source>
</evidence>
<name>A0AA86UK49_9EUKA</name>
<dbReference type="EMBL" id="CAXDID020000168">
    <property type="protein sequence ID" value="CAL6046589.1"/>
    <property type="molecule type" value="Genomic_DNA"/>
</dbReference>
<protein>
    <submittedName>
        <fullName evidence="7">Type I glutamate--ammonia ligase</fullName>
    </submittedName>
    <submittedName>
        <fullName evidence="8">Type_I glutamate--ammonia ligase</fullName>
    </submittedName>
</protein>
<dbReference type="GO" id="GO:0006542">
    <property type="term" value="P:glutamine biosynthetic process"/>
    <property type="evidence" value="ECO:0007669"/>
    <property type="project" value="InterPro"/>
</dbReference>
<proteinExistence type="inferred from homology"/>
<evidence type="ECO:0000256" key="5">
    <source>
        <dbReference type="RuleBase" id="RU000384"/>
    </source>
</evidence>
<dbReference type="InterPro" id="IPR008147">
    <property type="entry name" value="Gln_synt_N"/>
</dbReference>
<keyword evidence="1 7" id="KW-0436">Ligase</keyword>